<dbReference type="InterPro" id="IPR038717">
    <property type="entry name" value="Tc1-like_DDE_dom"/>
</dbReference>
<keyword evidence="14" id="KW-1185">Reference proteome</keyword>
<dbReference type="GO" id="GO:0003676">
    <property type="term" value="F:nucleic acid binding"/>
    <property type="evidence" value="ECO:0007669"/>
    <property type="project" value="InterPro"/>
</dbReference>
<keyword evidence="5" id="KW-0548">Nucleotidyltransferase</keyword>
<evidence type="ECO:0000256" key="10">
    <source>
        <dbReference type="ARBA" id="ARBA00023242"/>
    </source>
</evidence>
<keyword evidence="10" id="KW-0539">Nucleus</keyword>
<name>A0A8J6LNC7_TENMO</name>
<evidence type="ECO:0000256" key="1">
    <source>
        <dbReference type="ARBA" id="ARBA00001968"/>
    </source>
</evidence>
<keyword evidence="9" id="KW-0695">RNA-directed DNA polymerase</keyword>
<dbReference type="GO" id="GO:0006508">
    <property type="term" value="P:proteolysis"/>
    <property type="evidence" value="ECO:0007669"/>
    <property type="project" value="InterPro"/>
</dbReference>
<dbReference type="GO" id="GO:0005634">
    <property type="term" value="C:nucleus"/>
    <property type="evidence" value="ECO:0007669"/>
    <property type="project" value="UniProtKB-SubCell"/>
</dbReference>
<dbReference type="InterPro" id="IPR045249">
    <property type="entry name" value="HARBI1-like"/>
</dbReference>
<dbReference type="Proteomes" id="UP000719412">
    <property type="component" value="Unassembled WGS sequence"/>
</dbReference>
<feature type="domain" description="DDE Tnp4" evidence="12">
    <location>
        <begin position="31"/>
        <end position="163"/>
    </location>
</feature>
<organism evidence="13 14">
    <name type="scientific">Tenebrio molitor</name>
    <name type="common">Yellow mealworm beetle</name>
    <dbReference type="NCBI Taxonomy" id="7067"/>
    <lineage>
        <taxon>Eukaryota</taxon>
        <taxon>Metazoa</taxon>
        <taxon>Ecdysozoa</taxon>
        <taxon>Arthropoda</taxon>
        <taxon>Hexapoda</taxon>
        <taxon>Insecta</taxon>
        <taxon>Pterygota</taxon>
        <taxon>Neoptera</taxon>
        <taxon>Endopterygota</taxon>
        <taxon>Coleoptera</taxon>
        <taxon>Polyphaga</taxon>
        <taxon>Cucujiformia</taxon>
        <taxon>Tenebrionidae</taxon>
        <taxon>Tenebrio</taxon>
    </lineage>
</organism>
<comment type="subcellular location">
    <subcellularLocation>
        <location evidence="2">Nucleus</location>
    </subcellularLocation>
</comment>
<evidence type="ECO:0000256" key="4">
    <source>
        <dbReference type="ARBA" id="ARBA00022679"/>
    </source>
</evidence>
<evidence type="ECO:0000259" key="12">
    <source>
        <dbReference type="Pfam" id="PF13359"/>
    </source>
</evidence>
<comment type="similarity">
    <text evidence="3">Belongs to the HARBI1 family.</text>
</comment>
<dbReference type="Gene3D" id="3.30.420.10">
    <property type="entry name" value="Ribonuclease H-like superfamily/Ribonuclease H"/>
    <property type="match status" value="1"/>
</dbReference>
<reference evidence="13" key="2">
    <citation type="submission" date="2021-08" db="EMBL/GenBank/DDBJ databases">
        <authorList>
            <person name="Eriksson T."/>
        </authorList>
    </citation>
    <scope>NUCLEOTIDE SEQUENCE</scope>
    <source>
        <strain evidence="13">Stoneville</strain>
        <tissue evidence="13">Whole head</tissue>
    </source>
</reference>
<dbReference type="Pfam" id="PF13358">
    <property type="entry name" value="DDE_3"/>
    <property type="match status" value="1"/>
</dbReference>
<feature type="domain" description="Tc1-like transposase DDE" evidence="11">
    <location>
        <begin position="247"/>
        <end position="293"/>
    </location>
</feature>
<evidence type="ECO:0000259" key="11">
    <source>
        <dbReference type="Pfam" id="PF13358"/>
    </source>
</evidence>
<dbReference type="PROSITE" id="PS00141">
    <property type="entry name" value="ASP_PROTEASE"/>
    <property type="match status" value="1"/>
</dbReference>
<evidence type="ECO:0000256" key="3">
    <source>
        <dbReference type="ARBA" id="ARBA00006958"/>
    </source>
</evidence>
<keyword evidence="4" id="KW-0808">Transferase</keyword>
<dbReference type="InterPro" id="IPR001969">
    <property type="entry name" value="Aspartic_peptidase_AS"/>
</dbReference>
<evidence type="ECO:0000256" key="9">
    <source>
        <dbReference type="ARBA" id="ARBA00022918"/>
    </source>
</evidence>
<evidence type="ECO:0000256" key="7">
    <source>
        <dbReference type="ARBA" id="ARBA00022723"/>
    </source>
</evidence>
<keyword evidence="8" id="KW-0378">Hydrolase</keyword>
<keyword evidence="7" id="KW-0479">Metal-binding</keyword>
<dbReference type="PANTHER" id="PTHR22930:SF267">
    <property type="entry name" value="NUCLEASE HARBI1-RELATED"/>
    <property type="match status" value="1"/>
</dbReference>
<evidence type="ECO:0000256" key="8">
    <source>
        <dbReference type="ARBA" id="ARBA00022801"/>
    </source>
</evidence>
<keyword evidence="6" id="KW-0540">Nuclease</keyword>
<evidence type="ECO:0008006" key="15">
    <source>
        <dbReference type="Google" id="ProtNLM"/>
    </source>
</evidence>
<reference evidence="13" key="1">
    <citation type="journal article" date="2020" name="J Insects Food Feed">
        <title>The yellow mealworm (Tenebrio molitor) genome: a resource for the emerging insects as food and feed industry.</title>
        <authorList>
            <person name="Eriksson T."/>
            <person name="Andere A."/>
            <person name="Kelstrup H."/>
            <person name="Emery V."/>
            <person name="Picard C."/>
        </authorList>
    </citation>
    <scope>NUCLEOTIDE SEQUENCE</scope>
    <source>
        <strain evidence="13">Stoneville</strain>
        <tissue evidence="13">Whole head</tissue>
    </source>
</reference>
<dbReference type="InterPro" id="IPR027806">
    <property type="entry name" value="HARBI1_dom"/>
</dbReference>
<dbReference type="GO" id="GO:0046872">
    <property type="term" value="F:metal ion binding"/>
    <property type="evidence" value="ECO:0007669"/>
    <property type="project" value="UniProtKB-KW"/>
</dbReference>
<accession>A0A8J6LNC7</accession>
<dbReference type="Pfam" id="PF13359">
    <property type="entry name" value="DDE_Tnp_4"/>
    <property type="match status" value="1"/>
</dbReference>
<comment type="caution">
    <text evidence="13">The sequence shown here is derived from an EMBL/GenBank/DDBJ whole genome shotgun (WGS) entry which is preliminary data.</text>
</comment>
<evidence type="ECO:0000256" key="5">
    <source>
        <dbReference type="ARBA" id="ARBA00022695"/>
    </source>
</evidence>
<dbReference type="InterPro" id="IPR036397">
    <property type="entry name" value="RNaseH_sf"/>
</dbReference>
<gene>
    <name evidence="13" type="ORF">GEV33_003755</name>
</gene>
<protein>
    <recommendedName>
        <fullName evidence="15">DDE Tnp4 domain-containing protein</fullName>
    </recommendedName>
</protein>
<dbReference type="PANTHER" id="PTHR22930">
    <property type="match status" value="1"/>
</dbReference>
<proteinExistence type="inferred from homology"/>
<dbReference type="AlphaFoldDB" id="A0A8J6LNC7"/>
<dbReference type="GO" id="GO:0004518">
    <property type="term" value="F:nuclease activity"/>
    <property type="evidence" value="ECO:0007669"/>
    <property type="project" value="UniProtKB-KW"/>
</dbReference>
<evidence type="ECO:0000256" key="6">
    <source>
        <dbReference type="ARBA" id="ARBA00022722"/>
    </source>
</evidence>
<sequence>MSERNLFQKTRRRVFNYVLEVITPSLERNTRVQAPINAPEQYFNRHLYHSINVQLIAGPDLKIYNAFVEFPGSNHDSYIWRNSAVRNAFEEGGTFPEGWLVADSGYPQEPWVMTPVANVTSPAEHLYNSVHISTRNPIERTNGVLKSRWRVLDRPLAYEPRKYNLDVKEFEDHPLPDDLQPCHGASPGNYMDIHSKWKDNVRILGIYCSCRTRRTGGSESANECRGICSSVGSPHTCLQMTYGEDFPDEIWMVQDNSSVHTSRLVMEWFEENPTYKLIPWPSKSPDLNPIENMHPYGQPDKTYLAHLAGLLYNEETKPTKTRKILTEITVHLETLEVTALIDSGSELSCVSEETWTRILAVGLRPPTLPLHQSSFWGRSVNEAVEFGFSVC</sequence>
<evidence type="ECO:0000313" key="14">
    <source>
        <dbReference type="Proteomes" id="UP000719412"/>
    </source>
</evidence>
<dbReference type="GO" id="GO:0004190">
    <property type="term" value="F:aspartic-type endopeptidase activity"/>
    <property type="evidence" value="ECO:0007669"/>
    <property type="project" value="InterPro"/>
</dbReference>
<dbReference type="EMBL" id="JABDTM020015842">
    <property type="protein sequence ID" value="KAH0819036.1"/>
    <property type="molecule type" value="Genomic_DNA"/>
</dbReference>
<dbReference type="GO" id="GO:0003964">
    <property type="term" value="F:RNA-directed DNA polymerase activity"/>
    <property type="evidence" value="ECO:0007669"/>
    <property type="project" value="UniProtKB-KW"/>
</dbReference>
<comment type="cofactor">
    <cofactor evidence="1">
        <name>a divalent metal cation</name>
        <dbReference type="ChEBI" id="CHEBI:60240"/>
    </cofactor>
</comment>
<evidence type="ECO:0000313" key="13">
    <source>
        <dbReference type="EMBL" id="KAH0819036.1"/>
    </source>
</evidence>
<evidence type="ECO:0000256" key="2">
    <source>
        <dbReference type="ARBA" id="ARBA00004123"/>
    </source>
</evidence>